<dbReference type="EMBL" id="GBXM01056933">
    <property type="protein sequence ID" value="JAH51644.1"/>
    <property type="molecule type" value="Transcribed_RNA"/>
</dbReference>
<dbReference type="AlphaFoldDB" id="A0A0E9RS50"/>
<name>A0A0E9RS50_ANGAN</name>
<evidence type="ECO:0000313" key="1">
    <source>
        <dbReference type="EMBL" id="JAH31934.1"/>
    </source>
</evidence>
<protein>
    <submittedName>
        <fullName evidence="1">Uncharacterized protein</fullName>
    </submittedName>
</protein>
<sequence length="33" mass="3689">MEKRHLISKTGCVFISSVPIHCPMMQGNSISEQ</sequence>
<reference evidence="1" key="2">
    <citation type="journal article" date="2015" name="Fish Shellfish Immunol.">
        <title>Early steps in the European eel (Anguilla anguilla)-Vibrio vulnificus interaction in the gills: Role of the RtxA13 toxin.</title>
        <authorList>
            <person name="Callol A."/>
            <person name="Pajuelo D."/>
            <person name="Ebbesson L."/>
            <person name="Teles M."/>
            <person name="MacKenzie S."/>
            <person name="Amaro C."/>
        </authorList>
    </citation>
    <scope>NUCLEOTIDE SEQUENCE</scope>
</reference>
<dbReference type="EMBL" id="GBXM01076643">
    <property type="protein sequence ID" value="JAH31934.1"/>
    <property type="molecule type" value="Transcribed_RNA"/>
</dbReference>
<reference evidence="1" key="1">
    <citation type="submission" date="2014-11" db="EMBL/GenBank/DDBJ databases">
        <authorList>
            <person name="Amaro Gonzalez C."/>
        </authorList>
    </citation>
    <scope>NUCLEOTIDE SEQUENCE</scope>
</reference>
<accession>A0A0E9RS50</accession>
<proteinExistence type="predicted"/>
<organism evidence="1">
    <name type="scientific">Anguilla anguilla</name>
    <name type="common">European freshwater eel</name>
    <name type="synonym">Muraena anguilla</name>
    <dbReference type="NCBI Taxonomy" id="7936"/>
    <lineage>
        <taxon>Eukaryota</taxon>
        <taxon>Metazoa</taxon>
        <taxon>Chordata</taxon>
        <taxon>Craniata</taxon>
        <taxon>Vertebrata</taxon>
        <taxon>Euteleostomi</taxon>
        <taxon>Actinopterygii</taxon>
        <taxon>Neopterygii</taxon>
        <taxon>Teleostei</taxon>
        <taxon>Anguilliformes</taxon>
        <taxon>Anguillidae</taxon>
        <taxon>Anguilla</taxon>
    </lineage>
</organism>